<feature type="region of interest" description="Disordered" evidence="1">
    <location>
        <begin position="96"/>
        <end position="119"/>
    </location>
</feature>
<proteinExistence type="predicted"/>
<feature type="transmembrane region" description="Helical" evidence="2">
    <location>
        <begin position="27"/>
        <end position="44"/>
    </location>
</feature>
<comment type="caution">
    <text evidence="3">The sequence shown here is derived from an EMBL/GenBank/DDBJ whole genome shotgun (WGS) entry which is preliminary data.</text>
</comment>
<dbReference type="RefSeq" id="WP_331788960.1">
    <property type="nucleotide sequence ID" value="NZ_JAVFKM010000020.1"/>
</dbReference>
<evidence type="ECO:0000313" key="4">
    <source>
        <dbReference type="Proteomes" id="UP001348265"/>
    </source>
</evidence>
<sequence length="119" mass="12679">MECVEAWQAVGAVSLLLGFLRFTGARLTWTAWGAATVAMVWAGAPGPGRQVAVGITLLAWAVLSLFALRGLSLFPAAFVHVDVHNQAPPAPQVRAEIHLPKAAPTPHKPYNPPQPPSWN</sequence>
<dbReference type="Proteomes" id="UP001348265">
    <property type="component" value="Unassembled WGS sequence"/>
</dbReference>
<dbReference type="EMBL" id="JAVFKM010000020">
    <property type="protein sequence ID" value="MEF3117587.1"/>
    <property type="molecule type" value="Genomic_DNA"/>
</dbReference>
<name>A0ABU7X1N4_9ACTN</name>
<evidence type="ECO:0000313" key="3">
    <source>
        <dbReference type="EMBL" id="MEF3117587.1"/>
    </source>
</evidence>
<keyword evidence="2" id="KW-0812">Transmembrane</keyword>
<evidence type="ECO:0000256" key="1">
    <source>
        <dbReference type="SAM" id="MobiDB-lite"/>
    </source>
</evidence>
<keyword evidence="2" id="KW-1133">Transmembrane helix</keyword>
<organism evidence="3 4">
    <name type="scientific">Streptomyces chrestomyceticus</name>
    <dbReference type="NCBI Taxonomy" id="68185"/>
    <lineage>
        <taxon>Bacteria</taxon>
        <taxon>Bacillati</taxon>
        <taxon>Actinomycetota</taxon>
        <taxon>Actinomycetes</taxon>
        <taxon>Kitasatosporales</taxon>
        <taxon>Streptomycetaceae</taxon>
        <taxon>Streptomyces</taxon>
    </lineage>
</organism>
<gene>
    <name evidence="3" type="ORF">RB636_30890</name>
</gene>
<reference evidence="3 4" key="1">
    <citation type="submission" date="2023-08" db="EMBL/GenBank/DDBJ databases">
        <authorList>
            <person name="Sharma P."/>
            <person name="Verma V."/>
            <person name="Mohan M.K."/>
            <person name="Dubey A.K."/>
        </authorList>
    </citation>
    <scope>NUCLEOTIDE SEQUENCE [LARGE SCALE GENOMIC DNA]</scope>
    <source>
        <strain evidence="3 4">ADP4</strain>
    </source>
</reference>
<feature type="compositionally biased region" description="Pro residues" evidence="1">
    <location>
        <begin position="106"/>
        <end position="119"/>
    </location>
</feature>
<keyword evidence="2" id="KW-0472">Membrane</keyword>
<evidence type="ECO:0008006" key="5">
    <source>
        <dbReference type="Google" id="ProtNLM"/>
    </source>
</evidence>
<accession>A0ABU7X1N4</accession>
<evidence type="ECO:0000256" key="2">
    <source>
        <dbReference type="SAM" id="Phobius"/>
    </source>
</evidence>
<protein>
    <recommendedName>
        <fullName evidence="5">Integral membrane protein</fullName>
    </recommendedName>
</protein>
<keyword evidence="4" id="KW-1185">Reference proteome</keyword>
<feature type="transmembrane region" description="Helical" evidence="2">
    <location>
        <begin position="50"/>
        <end position="68"/>
    </location>
</feature>